<sequence length="489" mass="55975">MLFIVNQNGHALPVTQSILWHDYETWGINPQKDFPCQFAGIRTDHDLQIIGKPMNWFCQIPNDYLPHPQAALVTGITPQQTLRDGMVEADFIAKVVEQMALPGTCTAGYNSIRFDDEVTRFSLYRNLRDPYAREWQNGNSRWDIIDMVRACYALRPEGINWVFKEDGSPSFKLDQLTQANDIEHADAHDALSDVRATIAMAQKIKSAQPKLYNYLFDSRLKHNLAKMIVVEEFVPLVHVSSKLPASQGCCTWILPLAYHPTNKNAVICVNLAMSPEPLFNLSPEDLLARLYTPQRDLSEGQQRLPIKLIHLNKCPVLAPAKTLTEENAERLGIDRQQCLANLAKIKHHAQLSQKLIDMYSLDSHSDEPIDADFALYSGGFIGNSDRKTLEQIISCDPHTIGTKEWHFEDPRLKSMLFRYRARNFPNSLTEAEMLKWQRHRQYRLTDSESPASIKMAEYLMLLEQLAQEHQHNPQKLAIIRALLQYSESL</sequence>
<dbReference type="EC" id="3.1.11.1" evidence="3 14"/>
<keyword evidence="18" id="KW-1185">Reference proteome</keyword>
<dbReference type="Gene3D" id="1.20.1280.70">
    <property type="entry name" value="Exonuclease ExoI, domain 3"/>
    <property type="match status" value="1"/>
</dbReference>
<dbReference type="PROSITE" id="PS51784">
    <property type="entry name" value="EXOI_SH3"/>
    <property type="match status" value="1"/>
</dbReference>
<evidence type="ECO:0000256" key="9">
    <source>
        <dbReference type="ARBA" id="ARBA00022839"/>
    </source>
</evidence>
<evidence type="ECO:0000256" key="2">
    <source>
        <dbReference type="ARBA" id="ARBA00001946"/>
    </source>
</evidence>
<dbReference type="Proteomes" id="UP001500359">
    <property type="component" value="Unassembled WGS sequence"/>
</dbReference>
<evidence type="ECO:0000256" key="6">
    <source>
        <dbReference type="ARBA" id="ARBA00022723"/>
    </source>
</evidence>
<evidence type="ECO:0000256" key="8">
    <source>
        <dbReference type="ARBA" id="ARBA00022801"/>
    </source>
</evidence>
<keyword evidence="5 14" id="KW-0540">Nuclease</keyword>
<dbReference type="Pfam" id="PF00929">
    <property type="entry name" value="RNase_T"/>
    <property type="match status" value="1"/>
</dbReference>
<keyword evidence="10" id="KW-0460">Magnesium</keyword>
<protein>
    <recommendedName>
        <fullName evidence="4 14">Exodeoxyribonuclease I</fullName>
        <ecNumber evidence="3 14">3.1.11.1</ecNumber>
    </recommendedName>
</protein>
<dbReference type="Gene3D" id="3.30.1520.20">
    <property type="entry name" value="Exonuclease ExoI, domain 2"/>
    <property type="match status" value="1"/>
</dbReference>
<evidence type="ECO:0000313" key="18">
    <source>
        <dbReference type="Proteomes" id="UP001500359"/>
    </source>
</evidence>
<dbReference type="PROSITE" id="PS51785">
    <property type="entry name" value="EXOI_C"/>
    <property type="match status" value="1"/>
</dbReference>
<dbReference type="InterPro" id="IPR013620">
    <property type="entry name" value="Exonuc_1_SH3"/>
</dbReference>
<keyword evidence="7 14" id="KW-0227">DNA damage</keyword>
<comment type="catalytic activity">
    <reaction evidence="1 14">
        <text>Exonucleolytic cleavage in the 3'- to 5'-direction to yield nucleoside 5'-phosphates.</text>
        <dbReference type="EC" id="3.1.11.1"/>
    </reaction>
</comment>
<dbReference type="Gene3D" id="3.30.420.10">
    <property type="entry name" value="Ribonuclease H-like superfamily/Ribonuclease H"/>
    <property type="match status" value="1"/>
</dbReference>
<keyword evidence="11" id="KW-0238">DNA-binding</keyword>
<evidence type="ECO:0000256" key="12">
    <source>
        <dbReference type="ARBA" id="ARBA00023204"/>
    </source>
</evidence>
<dbReference type="InterPro" id="IPR034747">
    <property type="entry name" value="EXOI_SH3"/>
</dbReference>
<comment type="subunit">
    <text evidence="13">Monomer. Interacts with ssb (via C-terminus); this interaction stimulates the exonuclease activity by recruiting the enzyme to its substrate.</text>
</comment>
<dbReference type="EMBL" id="BAAAFD010000006">
    <property type="protein sequence ID" value="GAA0857482.1"/>
    <property type="molecule type" value="Genomic_DNA"/>
</dbReference>
<evidence type="ECO:0000259" key="15">
    <source>
        <dbReference type="PROSITE" id="PS51784"/>
    </source>
</evidence>
<dbReference type="InterPro" id="IPR023607">
    <property type="entry name" value="Exodeoxyribonuclease_I"/>
</dbReference>
<keyword evidence="6" id="KW-0479">Metal-binding</keyword>
<evidence type="ECO:0000256" key="5">
    <source>
        <dbReference type="ARBA" id="ARBA00022722"/>
    </source>
</evidence>
<keyword evidence="12 14" id="KW-0234">DNA repair</keyword>
<evidence type="ECO:0000313" key="17">
    <source>
        <dbReference type="EMBL" id="GAA0857482.1"/>
    </source>
</evidence>
<evidence type="ECO:0000256" key="7">
    <source>
        <dbReference type="ARBA" id="ARBA00022763"/>
    </source>
</evidence>
<dbReference type="InterPro" id="IPR036397">
    <property type="entry name" value="RNaseH_sf"/>
</dbReference>
<gene>
    <name evidence="17" type="primary">sbcB</name>
    <name evidence="17" type="ORF">GCM10009114_23460</name>
</gene>
<dbReference type="Pfam" id="PF26016">
    <property type="entry name" value="ExoI_C"/>
    <property type="match status" value="1"/>
</dbReference>
<keyword evidence="9 14" id="KW-0269">Exonuclease</keyword>
<reference evidence="18" key="1">
    <citation type="journal article" date="2019" name="Int. J. Syst. Evol. Microbiol.">
        <title>The Global Catalogue of Microorganisms (GCM) 10K type strain sequencing project: providing services to taxonomists for standard genome sequencing and annotation.</title>
        <authorList>
            <consortium name="The Broad Institute Genomics Platform"/>
            <consortium name="The Broad Institute Genome Sequencing Center for Infectious Disease"/>
            <person name="Wu L."/>
            <person name="Ma J."/>
        </authorList>
    </citation>
    <scope>NUCLEOTIDE SEQUENCE [LARGE SCALE GENOMIC DNA]</scope>
    <source>
        <strain evidence="18">JCM 15896</strain>
    </source>
</reference>
<evidence type="ECO:0000256" key="3">
    <source>
        <dbReference type="ARBA" id="ARBA00012108"/>
    </source>
</evidence>
<evidence type="ECO:0000256" key="14">
    <source>
        <dbReference type="PIRNR" id="PIRNR000977"/>
    </source>
</evidence>
<evidence type="ECO:0000256" key="4">
    <source>
        <dbReference type="ARBA" id="ARBA00019900"/>
    </source>
</evidence>
<dbReference type="InterPro" id="IPR013520">
    <property type="entry name" value="Ribonucl_H"/>
</dbReference>
<feature type="domain" description="ExoI SH3-like" evidence="15">
    <location>
        <begin position="209"/>
        <end position="363"/>
    </location>
</feature>
<evidence type="ECO:0000259" key="16">
    <source>
        <dbReference type="PROSITE" id="PS51785"/>
    </source>
</evidence>
<evidence type="ECO:0000256" key="1">
    <source>
        <dbReference type="ARBA" id="ARBA00000563"/>
    </source>
</evidence>
<name>A0ABP3X0N2_9ALTE</name>
<dbReference type="InterPro" id="IPR038649">
    <property type="entry name" value="EXOI_SH3_sf"/>
</dbReference>
<comment type="caution">
    <text evidence="17">The sequence shown here is derived from an EMBL/GenBank/DDBJ whole genome shotgun (WGS) entry which is preliminary data.</text>
</comment>
<evidence type="ECO:0000256" key="11">
    <source>
        <dbReference type="ARBA" id="ARBA00023125"/>
    </source>
</evidence>
<dbReference type="Gene3D" id="1.10.287.1240">
    <property type="match status" value="1"/>
</dbReference>
<dbReference type="CDD" id="cd06138">
    <property type="entry name" value="ExoI_N"/>
    <property type="match status" value="1"/>
</dbReference>
<evidence type="ECO:0000256" key="10">
    <source>
        <dbReference type="ARBA" id="ARBA00022842"/>
    </source>
</evidence>
<proteinExistence type="predicted"/>
<accession>A0ABP3X0N2</accession>
<keyword evidence="8 14" id="KW-0378">Hydrolase</keyword>
<comment type="cofactor">
    <cofactor evidence="2">
        <name>Mg(2+)</name>
        <dbReference type="ChEBI" id="CHEBI:18420"/>
    </cofactor>
</comment>
<organism evidence="17 18">
    <name type="scientific">Aliiglaciecola litoralis</name>
    <dbReference type="NCBI Taxonomy" id="582857"/>
    <lineage>
        <taxon>Bacteria</taxon>
        <taxon>Pseudomonadati</taxon>
        <taxon>Pseudomonadota</taxon>
        <taxon>Gammaproteobacteria</taxon>
        <taxon>Alteromonadales</taxon>
        <taxon>Alteromonadaceae</taxon>
        <taxon>Aliiglaciecola</taxon>
    </lineage>
</organism>
<dbReference type="Pfam" id="PF08411">
    <property type="entry name" value="ExoI_SH3"/>
    <property type="match status" value="1"/>
</dbReference>
<dbReference type="NCBIfam" id="NF008746">
    <property type="entry name" value="PRK11779.1"/>
    <property type="match status" value="1"/>
</dbReference>
<feature type="domain" description="ExoI C-terminal" evidence="16">
    <location>
        <begin position="367"/>
        <end position="489"/>
    </location>
</feature>
<dbReference type="InterPro" id="IPR012337">
    <property type="entry name" value="RNaseH-like_sf"/>
</dbReference>
<dbReference type="InterPro" id="IPR058561">
    <property type="entry name" value="Exonuc_1_C"/>
</dbReference>
<dbReference type="PIRSF" id="PIRSF000977">
    <property type="entry name" value="Exodeoxyribonuclease_I"/>
    <property type="match status" value="1"/>
</dbReference>
<dbReference type="SUPFAM" id="SSF53098">
    <property type="entry name" value="Ribonuclease H-like"/>
    <property type="match status" value="1"/>
</dbReference>
<evidence type="ECO:0000256" key="13">
    <source>
        <dbReference type="ARBA" id="ARBA00046792"/>
    </source>
</evidence>